<dbReference type="InterPro" id="IPR050194">
    <property type="entry name" value="Glycosyltransferase_grp1"/>
</dbReference>
<dbReference type="Proteomes" id="UP000003844">
    <property type="component" value="Unassembled WGS sequence"/>
</dbReference>
<evidence type="ECO:0000313" key="4">
    <source>
        <dbReference type="Proteomes" id="UP000003844"/>
    </source>
</evidence>
<gene>
    <name evidence="3" type="ORF">Gilli_1978</name>
</gene>
<name>H2BT58_GILLR</name>
<dbReference type="Pfam" id="PF13439">
    <property type="entry name" value="Glyco_transf_4"/>
    <property type="match status" value="1"/>
</dbReference>
<evidence type="ECO:0000259" key="1">
    <source>
        <dbReference type="Pfam" id="PF00534"/>
    </source>
</evidence>
<proteinExistence type="predicted"/>
<reference evidence="4" key="1">
    <citation type="journal article" date="2012" name="Stand. Genomic Sci.">
        <title>Genome sequence of the Antarctic rhodopsins-containing flavobacterium Gillisia limnaea type strain (R-8282(T)).</title>
        <authorList>
            <person name="Riedel T."/>
            <person name="Held B."/>
            <person name="Nolan M."/>
            <person name="Lucas S."/>
            <person name="Lapidus A."/>
            <person name="Tice H."/>
            <person name="Del Rio T.G."/>
            <person name="Cheng J.F."/>
            <person name="Han C."/>
            <person name="Tapia R."/>
            <person name="Goodwin L.A."/>
            <person name="Pitluck S."/>
            <person name="Liolios K."/>
            <person name="Mavromatis K."/>
            <person name="Pagani I."/>
            <person name="Ivanova N."/>
            <person name="Mikhailova N."/>
            <person name="Pati A."/>
            <person name="Chen A."/>
            <person name="Palaniappan K."/>
            <person name="Land M."/>
            <person name="Rohde M."/>
            <person name="Tindall B.J."/>
            <person name="Detter J.C."/>
            <person name="Goker M."/>
            <person name="Bristow J."/>
            <person name="Eisen J.A."/>
            <person name="Markowitz V."/>
            <person name="Hugenholtz P."/>
            <person name="Kyrpides N.C."/>
            <person name="Klenk H.P."/>
            <person name="Woyke T."/>
        </authorList>
    </citation>
    <scope>NUCLEOTIDE SEQUENCE [LARGE SCALE GENOMIC DNA]</scope>
    <source>
        <strain evidence="4">DSM 15749 / LMG 21470 / R-8282</strain>
    </source>
</reference>
<evidence type="ECO:0000313" key="3">
    <source>
        <dbReference type="EMBL" id="EHQ02616.1"/>
    </source>
</evidence>
<feature type="domain" description="Glycosyl transferase family 1" evidence="1">
    <location>
        <begin position="184"/>
        <end position="341"/>
    </location>
</feature>
<keyword evidence="3" id="KW-0808">Transferase</keyword>
<dbReference type="PANTHER" id="PTHR45947:SF3">
    <property type="entry name" value="SULFOQUINOVOSYL TRANSFERASE SQD2"/>
    <property type="match status" value="1"/>
</dbReference>
<dbReference type="InterPro" id="IPR028098">
    <property type="entry name" value="Glyco_trans_4-like_N"/>
</dbReference>
<dbReference type="AlphaFoldDB" id="H2BT58"/>
<accession>H2BT58</accession>
<organism evidence="3 4">
    <name type="scientific">Gillisia limnaea (strain DSM 15749 / LMG 21470 / R-8282)</name>
    <dbReference type="NCBI Taxonomy" id="865937"/>
    <lineage>
        <taxon>Bacteria</taxon>
        <taxon>Pseudomonadati</taxon>
        <taxon>Bacteroidota</taxon>
        <taxon>Flavobacteriia</taxon>
        <taxon>Flavobacteriales</taxon>
        <taxon>Flavobacteriaceae</taxon>
        <taxon>Gillisia</taxon>
    </lineage>
</organism>
<dbReference type="PANTHER" id="PTHR45947">
    <property type="entry name" value="SULFOQUINOVOSYL TRANSFERASE SQD2"/>
    <property type="match status" value="1"/>
</dbReference>
<feature type="domain" description="Glycosyltransferase subfamily 4-like N-terminal" evidence="2">
    <location>
        <begin position="16"/>
        <end position="174"/>
    </location>
</feature>
<dbReference type="RefSeq" id="WP_006988926.1">
    <property type="nucleotide sequence ID" value="NZ_JH594606.1"/>
</dbReference>
<dbReference type="SUPFAM" id="SSF53756">
    <property type="entry name" value="UDP-Glycosyltransferase/glycogen phosphorylase"/>
    <property type="match status" value="1"/>
</dbReference>
<sequence length="377" mass="42927">MMKVIHFIGSIDKNTGGTATYIKLLSAELIRYADLVVVTSRTSNPLELKGVKVYELDLGLSRWWSLKKDFEKILISEEPDMAHINGIWDPQNWLFQKVCINQRIKVLLSPHGMLEPYILKRNYLKKRLALSLYQKKAIQSADYLHATASAELSQIRKLGFSCPAMIIPNGIDASEVIQKSDFRTQEIEKNILFLSRIHPKKGIEILIEAINFLNDPNLKITIAGEGEATYINKLKNLCIEKEVDHLFNFVGGVYGEEKWKLYAQADLFVLPTYSENFGIVIIEALAAGVPVITTQGTPWEELVVNKCGWWIDLSAPKLVETIREALALSQKDRAQFGENGIRLVQRKYRIQAVAQRTFEFYKNIVSTEVGSFRYTNN</sequence>
<dbReference type="STRING" id="865937.Gilli_1978"/>
<dbReference type="EMBL" id="JH594606">
    <property type="protein sequence ID" value="EHQ02616.1"/>
    <property type="molecule type" value="Genomic_DNA"/>
</dbReference>
<protein>
    <submittedName>
        <fullName evidence="3">Glycosyl transferase group 1</fullName>
    </submittedName>
</protein>
<dbReference type="InterPro" id="IPR001296">
    <property type="entry name" value="Glyco_trans_1"/>
</dbReference>
<keyword evidence="4" id="KW-1185">Reference proteome</keyword>
<dbReference type="eggNOG" id="COG0438">
    <property type="taxonomic scope" value="Bacteria"/>
</dbReference>
<dbReference type="Pfam" id="PF00534">
    <property type="entry name" value="Glycos_transf_1"/>
    <property type="match status" value="1"/>
</dbReference>
<dbReference type="HOGENOM" id="CLU_009583_2_1_10"/>
<dbReference type="Gene3D" id="3.40.50.2000">
    <property type="entry name" value="Glycogen Phosphorylase B"/>
    <property type="match status" value="2"/>
</dbReference>
<dbReference type="GO" id="GO:0016757">
    <property type="term" value="F:glycosyltransferase activity"/>
    <property type="evidence" value="ECO:0007669"/>
    <property type="project" value="InterPro"/>
</dbReference>
<dbReference type="OrthoDB" id="9790710at2"/>
<evidence type="ECO:0000259" key="2">
    <source>
        <dbReference type="Pfam" id="PF13439"/>
    </source>
</evidence>